<evidence type="ECO:0000313" key="12">
    <source>
        <dbReference type="Proteomes" id="UP000267027"/>
    </source>
</evidence>
<dbReference type="EC" id="2.7.10.2" evidence="1"/>
<dbReference type="InterPro" id="IPR011009">
    <property type="entry name" value="Kinase-like_dom_sf"/>
</dbReference>
<dbReference type="Proteomes" id="UP000267027">
    <property type="component" value="Unassembled WGS sequence"/>
</dbReference>
<sequence>MSSPITGGMVESTLLEAFRTAEVEEFQQAMIFSLQIRRLDHICHVRDREFQVTTTAIALLSTIGQGTFSVVKRGLWRHPSGGKVDVALKILRGVSQSIMDELLVEASHLLKLQHNNVIRLYGIVDNPKMLVFELCEGGELLTRLRDASRPAPLLTTLFGYCLQIVKALAFLESKQYVHRDVAARNILLTRNEKVVKLCDFGLMRALKENERTYIMHSQNRVPFSWCPPEALRYRRFSHASDVWAFGVTLWEIFSYGEDPWIGCRAIDVLRRLEAGERLEKPRTCSKQIYDLLCSCWHINPDHRPKFTMLRRLLLAVSRKASRITKSGDESC</sequence>
<dbReference type="Pfam" id="PF22931">
    <property type="entry name" value="SAM_TNK"/>
    <property type="match status" value="1"/>
</dbReference>
<dbReference type="GO" id="GO:0005524">
    <property type="term" value="F:ATP binding"/>
    <property type="evidence" value="ECO:0007669"/>
    <property type="project" value="UniProtKB-UniRule"/>
</dbReference>
<dbReference type="InterPro" id="IPR017441">
    <property type="entry name" value="Protein_kinase_ATP_BS"/>
</dbReference>
<evidence type="ECO:0000256" key="3">
    <source>
        <dbReference type="ARBA" id="ARBA00022679"/>
    </source>
</evidence>
<dbReference type="PROSITE" id="PS00109">
    <property type="entry name" value="PROTEIN_KINASE_TYR"/>
    <property type="match status" value="1"/>
</dbReference>
<dbReference type="Gene3D" id="1.10.510.10">
    <property type="entry name" value="Transferase(Phosphotransferase) domain 1"/>
    <property type="match status" value="1"/>
</dbReference>
<evidence type="ECO:0000256" key="4">
    <source>
        <dbReference type="ARBA" id="ARBA00022741"/>
    </source>
</evidence>
<dbReference type="InterPro" id="IPR055175">
    <property type="entry name" value="ACK/TNK-like_SAM"/>
</dbReference>
<dbReference type="STRING" id="334426.A0A0R3PXH8"/>
<dbReference type="FunFam" id="1.10.510.10:FF:000521">
    <property type="entry name" value="Tyrosine-protein kinase pr2"/>
    <property type="match status" value="1"/>
</dbReference>
<accession>A0A0R3PXH8</accession>
<evidence type="ECO:0000313" key="11">
    <source>
        <dbReference type="EMBL" id="VDM62580.1"/>
    </source>
</evidence>
<dbReference type="InterPro" id="IPR020635">
    <property type="entry name" value="Tyr_kinase_cat_dom"/>
</dbReference>
<evidence type="ECO:0000313" key="13">
    <source>
        <dbReference type="WBParaSite" id="ACOC_0001099401-mRNA-1"/>
    </source>
</evidence>
<dbReference type="EMBL" id="UYYA01004591">
    <property type="protein sequence ID" value="VDM62580.1"/>
    <property type="molecule type" value="Genomic_DNA"/>
</dbReference>
<dbReference type="InterPro" id="IPR000719">
    <property type="entry name" value="Prot_kinase_dom"/>
</dbReference>
<evidence type="ECO:0000256" key="1">
    <source>
        <dbReference type="ARBA" id="ARBA00011903"/>
    </source>
</evidence>
<dbReference type="OrthoDB" id="635774at2759"/>
<feature type="binding site" evidence="9">
    <location>
        <position position="89"/>
    </location>
    <ligand>
        <name>ATP</name>
        <dbReference type="ChEBI" id="CHEBI:30616"/>
    </ligand>
</feature>
<evidence type="ECO:0000256" key="5">
    <source>
        <dbReference type="ARBA" id="ARBA00022777"/>
    </source>
</evidence>
<evidence type="ECO:0000256" key="2">
    <source>
        <dbReference type="ARBA" id="ARBA00022443"/>
    </source>
</evidence>
<evidence type="ECO:0000256" key="9">
    <source>
        <dbReference type="PROSITE-ProRule" id="PRU10141"/>
    </source>
</evidence>
<gene>
    <name evidence="11" type="ORF">ACOC_LOCUS10995</name>
</gene>
<dbReference type="SUPFAM" id="SSF56112">
    <property type="entry name" value="Protein kinase-like (PK-like)"/>
    <property type="match status" value="1"/>
</dbReference>
<dbReference type="PRINTS" id="PR00109">
    <property type="entry name" value="TYRKINASE"/>
</dbReference>
<dbReference type="GO" id="GO:0004674">
    <property type="term" value="F:protein serine/threonine kinase activity"/>
    <property type="evidence" value="ECO:0007669"/>
    <property type="project" value="UniProtKB-EC"/>
</dbReference>
<dbReference type="InterPro" id="IPR008266">
    <property type="entry name" value="Tyr_kinase_AS"/>
</dbReference>
<dbReference type="OMA" id="RHICARG"/>
<dbReference type="PROSITE" id="PS00107">
    <property type="entry name" value="PROTEIN_KINASE_ATP"/>
    <property type="match status" value="1"/>
</dbReference>
<feature type="domain" description="Protein kinase" evidence="10">
    <location>
        <begin position="57"/>
        <end position="314"/>
    </location>
</feature>
<dbReference type="InterPro" id="IPR050198">
    <property type="entry name" value="Non-receptor_tyrosine_kinases"/>
</dbReference>
<dbReference type="GO" id="GO:0004715">
    <property type="term" value="F:non-membrane spanning protein tyrosine kinase activity"/>
    <property type="evidence" value="ECO:0007669"/>
    <property type="project" value="UniProtKB-EC"/>
</dbReference>
<keyword evidence="12" id="KW-1185">Reference proteome</keyword>
<dbReference type="InterPro" id="IPR001245">
    <property type="entry name" value="Ser-Thr/Tyr_kinase_cat_dom"/>
</dbReference>
<keyword evidence="4 9" id="KW-0547">Nucleotide-binding</keyword>
<keyword evidence="3" id="KW-0808">Transferase</keyword>
<reference evidence="13" key="1">
    <citation type="submission" date="2017-02" db="UniProtKB">
        <authorList>
            <consortium name="WormBaseParasite"/>
        </authorList>
    </citation>
    <scope>IDENTIFICATION</scope>
</reference>
<keyword evidence="6 9" id="KW-0067">ATP-binding</keyword>
<evidence type="ECO:0000256" key="6">
    <source>
        <dbReference type="ARBA" id="ARBA00022840"/>
    </source>
</evidence>
<dbReference type="WBParaSite" id="ACOC_0001099401-mRNA-1">
    <property type="protein sequence ID" value="ACOC_0001099401-mRNA-1"/>
    <property type="gene ID" value="ACOC_0001099401"/>
</dbReference>
<comment type="catalytic activity">
    <reaction evidence="8">
        <text>L-threonyl-[protein] + ATP = O-phospho-L-threonyl-[protein] + ADP + H(+)</text>
        <dbReference type="Rhea" id="RHEA:46608"/>
        <dbReference type="Rhea" id="RHEA-COMP:11060"/>
        <dbReference type="Rhea" id="RHEA-COMP:11605"/>
        <dbReference type="ChEBI" id="CHEBI:15378"/>
        <dbReference type="ChEBI" id="CHEBI:30013"/>
        <dbReference type="ChEBI" id="CHEBI:30616"/>
        <dbReference type="ChEBI" id="CHEBI:61977"/>
        <dbReference type="ChEBI" id="CHEBI:456216"/>
        <dbReference type="EC" id="2.7.11.1"/>
    </reaction>
</comment>
<dbReference type="PIRSF" id="PIRSF000654">
    <property type="entry name" value="Integrin-linked_kinase"/>
    <property type="match status" value="1"/>
</dbReference>
<dbReference type="AlphaFoldDB" id="A0A0R3PXH8"/>
<keyword evidence="2" id="KW-0728">SH3 domain</keyword>
<name>A0A0R3PXH8_ANGCS</name>
<reference evidence="11 12" key="2">
    <citation type="submission" date="2018-11" db="EMBL/GenBank/DDBJ databases">
        <authorList>
            <consortium name="Pathogen Informatics"/>
        </authorList>
    </citation>
    <scope>NUCLEOTIDE SEQUENCE [LARGE SCALE GENOMIC DNA]</scope>
    <source>
        <strain evidence="11 12">Costa Rica</strain>
    </source>
</reference>
<dbReference type="Pfam" id="PF07714">
    <property type="entry name" value="PK_Tyr_Ser-Thr"/>
    <property type="match status" value="1"/>
</dbReference>
<dbReference type="SMART" id="SM00219">
    <property type="entry name" value="TyrKc"/>
    <property type="match status" value="1"/>
</dbReference>
<evidence type="ECO:0000256" key="7">
    <source>
        <dbReference type="ARBA" id="ARBA00023137"/>
    </source>
</evidence>
<dbReference type="Gene3D" id="3.30.200.20">
    <property type="entry name" value="Phosphorylase Kinase, domain 1"/>
    <property type="match status" value="1"/>
</dbReference>
<evidence type="ECO:0000256" key="8">
    <source>
        <dbReference type="ARBA" id="ARBA00047899"/>
    </source>
</evidence>
<protein>
    <recommendedName>
        <fullName evidence="1">non-specific protein-tyrosine kinase</fullName>
        <ecNumber evidence="1">2.7.10.2</ecNumber>
    </recommendedName>
</protein>
<keyword evidence="7" id="KW-0829">Tyrosine-protein kinase</keyword>
<dbReference type="PROSITE" id="PS50011">
    <property type="entry name" value="PROTEIN_KINASE_DOM"/>
    <property type="match status" value="1"/>
</dbReference>
<organism evidence="13">
    <name type="scientific">Angiostrongylus costaricensis</name>
    <name type="common">Nematode worm</name>
    <dbReference type="NCBI Taxonomy" id="334426"/>
    <lineage>
        <taxon>Eukaryota</taxon>
        <taxon>Metazoa</taxon>
        <taxon>Ecdysozoa</taxon>
        <taxon>Nematoda</taxon>
        <taxon>Chromadorea</taxon>
        <taxon>Rhabditida</taxon>
        <taxon>Rhabditina</taxon>
        <taxon>Rhabditomorpha</taxon>
        <taxon>Strongyloidea</taxon>
        <taxon>Metastrongylidae</taxon>
        <taxon>Angiostrongylus</taxon>
    </lineage>
</organism>
<evidence type="ECO:0000259" key="10">
    <source>
        <dbReference type="PROSITE" id="PS50011"/>
    </source>
</evidence>
<proteinExistence type="predicted"/>
<dbReference type="PANTHER" id="PTHR24418">
    <property type="entry name" value="TYROSINE-PROTEIN KINASE"/>
    <property type="match status" value="1"/>
</dbReference>
<keyword evidence="5" id="KW-0418">Kinase</keyword>